<comment type="caution">
    <text evidence="3">The sequence shown here is derived from an EMBL/GenBank/DDBJ whole genome shotgun (WGS) entry which is preliminary data.</text>
</comment>
<keyword evidence="4" id="KW-1185">Reference proteome</keyword>
<dbReference type="SUPFAM" id="SSF53383">
    <property type="entry name" value="PLP-dependent transferases"/>
    <property type="match status" value="1"/>
</dbReference>
<dbReference type="EMBL" id="CAJZAG010000003">
    <property type="protein sequence ID" value="CAG9169631.1"/>
    <property type="molecule type" value="Genomic_DNA"/>
</dbReference>
<evidence type="ECO:0000256" key="1">
    <source>
        <dbReference type="ARBA" id="ARBA00037999"/>
    </source>
</evidence>
<name>A0ABM8WQG0_9BURK</name>
<reference evidence="3 4" key="1">
    <citation type="submission" date="2021-08" db="EMBL/GenBank/DDBJ databases">
        <authorList>
            <person name="Peeters C."/>
        </authorList>
    </citation>
    <scope>NUCLEOTIDE SEQUENCE [LARGE SCALE GENOMIC DNA]</scope>
    <source>
        <strain evidence="3 4">LMG 32289</strain>
    </source>
</reference>
<evidence type="ECO:0000313" key="3">
    <source>
        <dbReference type="EMBL" id="CAG9169631.1"/>
    </source>
</evidence>
<dbReference type="NCBIfam" id="TIGR02379">
    <property type="entry name" value="ECA_wecE"/>
    <property type="match status" value="1"/>
</dbReference>
<protein>
    <submittedName>
        <fullName evidence="3">dTDP-4-amino-4,6-dideoxygalactose transaminase</fullName>
        <ecNumber evidence="3">2.6.1.59</ecNumber>
    </submittedName>
</protein>
<accession>A0ABM8WQG0</accession>
<dbReference type="EC" id="2.6.1.59" evidence="3"/>
<gene>
    <name evidence="3" type="primary">wecE</name>
    <name evidence="3" type="ORF">LMG32289_01767</name>
</gene>
<dbReference type="Pfam" id="PF01041">
    <property type="entry name" value="DegT_DnrJ_EryC1"/>
    <property type="match status" value="1"/>
</dbReference>
<dbReference type="PANTHER" id="PTHR30244:SF34">
    <property type="entry name" value="DTDP-4-AMINO-4,6-DIDEOXYGALACTOSE TRANSAMINASE"/>
    <property type="match status" value="1"/>
</dbReference>
<proteinExistence type="inferred from homology"/>
<dbReference type="InterPro" id="IPR015421">
    <property type="entry name" value="PyrdxlP-dep_Trfase_major"/>
</dbReference>
<dbReference type="PIRSF" id="PIRSF000390">
    <property type="entry name" value="PLP_StrS"/>
    <property type="match status" value="1"/>
</dbReference>
<dbReference type="InterPro" id="IPR015424">
    <property type="entry name" value="PyrdxlP-dep_Trfase"/>
</dbReference>
<dbReference type="PANTHER" id="PTHR30244">
    <property type="entry name" value="TRANSAMINASE"/>
    <property type="match status" value="1"/>
</dbReference>
<dbReference type="Gene3D" id="3.40.640.10">
    <property type="entry name" value="Type I PLP-dependent aspartate aminotransferase-like (Major domain)"/>
    <property type="match status" value="1"/>
</dbReference>
<comment type="similarity">
    <text evidence="1 2">Belongs to the DegT/DnrJ/EryC1 family.</text>
</comment>
<keyword evidence="3" id="KW-0808">Transferase</keyword>
<dbReference type="InterPro" id="IPR000653">
    <property type="entry name" value="DegT/StrS_aminotransferase"/>
</dbReference>
<keyword evidence="2" id="KW-0663">Pyridoxal phosphate</keyword>
<dbReference type="CDD" id="cd00616">
    <property type="entry name" value="AHBA_syn"/>
    <property type="match status" value="1"/>
</dbReference>
<evidence type="ECO:0000256" key="2">
    <source>
        <dbReference type="RuleBase" id="RU004508"/>
    </source>
</evidence>
<dbReference type="NCBIfam" id="NF008687">
    <property type="entry name" value="PRK11706.1"/>
    <property type="match status" value="1"/>
</dbReference>
<evidence type="ECO:0000313" key="4">
    <source>
        <dbReference type="Proteomes" id="UP000706525"/>
    </source>
</evidence>
<dbReference type="InterPro" id="IPR012749">
    <property type="entry name" value="WecE-like"/>
</dbReference>
<dbReference type="GO" id="GO:0019180">
    <property type="term" value="F:dTDP-4-amino-4,6-dideoxygalactose transaminase activity"/>
    <property type="evidence" value="ECO:0007669"/>
    <property type="project" value="UniProtKB-EC"/>
</dbReference>
<keyword evidence="3" id="KW-0032">Aminotransferase</keyword>
<dbReference type="Proteomes" id="UP000706525">
    <property type="component" value="Unassembled WGS sequence"/>
</dbReference>
<organism evidence="3 4">
    <name type="scientific">Cupriavidus pampae</name>
    <dbReference type="NCBI Taxonomy" id="659251"/>
    <lineage>
        <taxon>Bacteria</taxon>
        <taxon>Pseudomonadati</taxon>
        <taxon>Pseudomonadota</taxon>
        <taxon>Betaproteobacteria</taxon>
        <taxon>Burkholderiales</taxon>
        <taxon>Burkholderiaceae</taxon>
        <taxon>Cupriavidus</taxon>
    </lineage>
</organism>
<sequence length="384" mass="42381">MKDKHIPFNIPHLTGDEFAYVAELANTRKLAGDGQFTKWCSDWIERKTGCARALLTHSCTAALEMAALLLDVQPGDEVIMPSYTFVSTANAFVLRGGVPVFVDIREDTLNLDERLIEAAITPRTRAIVPVHYAGVACEMDAIGAIARRHGLKVVEDAAQGAMARYRGRALGAIGDLGAFSFHETKNVISGEGGALLVNDDALITRAEIIREKGTDRSRFFRGEIDKYTWQEVGSSFLPSELIAAFLRAQLEHAEALTADRIASWDRYHEAFAELEVEGLLRRPIIPEHCEHNAHMYYVLLADGIDRDSVLAGLKAGGVSSVFHYVPLHTSPGGKRYGKTHGTLDVTVRQSERLIRLPLWIGMGNEQPEQIAQLMARVIKTAHSR</sequence>
<dbReference type="RefSeq" id="WP_223985023.1">
    <property type="nucleotide sequence ID" value="NZ_CAJZAG010000003.1"/>
</dbReference>